<gene>
    <name evidence="6" type="ORF">SAMN05518684_11169</name>
</gene>
<keyword evidence="7" id="KW-1185">Reference proteome</keyword>
<dbReference type="InterPro" id="IPR026591">
    <property type="entry name" value="Sirtuin_cat_small_dom_sf"/>
</dbReference>
<evidence type="ECO:0000259" key="5">
    <source>
        <dbReference type="PROSITE" id="PS50305"/>
    </source>
</evidence>
<feature type="active site" description="Proton acceptor" evidence="4">
    <location>
        <position position="229"/>
    </location>
</feature>
<dbReference type="NCBIfam" id="NF001753">
    <property type="entry name" value="PRK00481.1-3"/>
    <property type="match status" value="1"/>
</dbReference>
<evidence type="ECO:0000256" key="1">
    <source>
        <dbReference type="ARBA" id="ARBA00012928"/>
    </source>
</evidence>
<evidence type="ECO:0000313" key="7">
    <source>
        <dbReference type="Proteomes" id="UP000198571"/>
    </source>
</evidence>
<evidence type="ECO:0000256" key="3">
    <source>
        <dbReference type="ARBA" id="ARBA00023027"/>
    </source>
</evidence>
<dbReference type="RefSeq" id="WP_342740230.1">
    <property type="nucleotide sequence ID" value="NZ_FOGT01000011.1"/>
</dbReference>
<dbReference type="Proteomes" id="UP000198571">
    <property type="component" value="Unassembled WGS sequence"/>
</dbReference>
<feature type="binding site" evidence="4">
    <location>
        <position position="258"/>
    </location>
    <ligand>
        <name>Zn(2+)</name>
        <dbReference type="ChEBI" id="CHEBI:29105"/>
    </ligand>
</feature>
<organism evidence="6 7">
    <name type="scientific">Salipaludibacillus aurantiacus</name>
    <dbReference type="NCBI Taxonomy" id="1601833"/>
    <lineage>
        <taxon>Bacteria</taxon>
        <taxon>Bacillati</taxon>
        <taxon>Bacillota</taxon>
        <taxon>Bacilli</taxon>
        <taxon>Bacillales</taxon>
        <taxon>Bacillaceae</taxon>
    </lineage>
</organism>
<evidence type="ECO:0000313" key="6">
    <source>
        <dbReference type="EMBL" id="SES22333.1"/>
    </source>
</evidence>
<accession>A0A1H9VMA9</accession>
<dbReference type="GO" id="GO:0017136">
    <property type="term" value="F:histone deacetylase activity, NAD-dependent"/>
    <property type="evidence" value="ECO:0007669"/>
    <property type="project" value="TreeGrafter"/>
</dbReference>
<keyword evidence="4" id="KW-0479">Metal-binding</keyword>
<sequence length="353" mass="39258">MVSVNDWQELLTVGTENEHIKISGKEKKNGEWVFKRTVNGASLEHGYPREGNEVTGWDNALRLLDGSPLSSLQLLKADPLIYPYLGAYMLTSKNIGEELLLAWSDKVLTGKNKDMVMAARWLLGSERTVILSGAGMSTESNIPDFRSSSGWWKQIDPRTVATVEALDSHYDLFQEFYATRMKALNQIEPHEGHRILAKWEENDLVQLIGTQNVDGLHFAAGSLNVQELHGSIRSIRCHDCGKEGSTEAFTSHETCSLCGGRWRPDVVLFGEMLPQEAWETTLEAIEHANLVIVIGTSMEVYPANQLPAMTSGKTVYINAETAETGAGFDLVIEGKAKKTLQNINELIEIGRRR</sequence>
<evidence type="ECO:0000256" key="2">
    <source>
        <dbReference type="ARBA" id="ARBA00022679"/>
    </source>
</evidence>
<dbReference type="GO" id="GO:0070403">
    <property type="term" value="F:NAD+ binding"/>
    <property type="evidence" value="ECO:0007669"/>
    <property type="project" value="InterPro"/>
</dbReference>
<name>A0A1H9VMA9_9BACI</name>
<feature type="domain" description="Deacetylase sirtuin-type" evidence="5">
    <location>
        <begin position="108"/>
        <end position="352"/>
    </location>
</feature>
<dbReference type="AlphaFoldDB" id="A0A1H9VMA9"/>
<feature type="binding site" evidence="4">
    <location>
        <position position="237"/>
    </location>
    <ligand>
        <name>Zn(2+)</name>
        <dbReference type="ChEBI" id="CHEBI:29105"/>
    </ligand>
</feature>
<keyword evidence="3" id="KW-0520">NAD</keyword>
<dbReference type="InterPro" id="IPR003000">
    <property type="entry name" value="Sirtuin"/>
</dbReference>
<dbReference type="InterPro" id="IPR029035">
    <property type="entry name" value="DHS-like_NAD/FAD-binding_dom"/>
</dbReference>
<dbReference type="EMBL" id="FOGT01000011">
    <property type="protein sequence ID" value="SES22333.1"/>
    <property type="molecule type" value="Genomic_DNA"/>
</dbReference>
<feature type="binding site" evidence="4">
    <location>
        <position position="240"/>
    </location>
    <ligand>
        <name>Zn(2+)</name>
        <dbReference type="ChEBI" id="CHEBI:29105"/>
    </ligand>
</feature>
<keyword evidence="2" id="KW-0808">Transferase</keyword>
<dbReference type="SUPFAM" id="SSF52467">
    <property type="entry name" value="DHS-like NAD/FAD-binding domain"/>
    <property type="match status" value="1"/>
</dbReference>
<feature type="binding site" evidence="4">
    <location>
        <position position="255"/>
    </location>
    <ligand>
        <name>Zn(2+)</name>
        <dbReference type="ChEBI" id="CHEBI:29105"/>
    </ligand>
</feature>
<keyword evidence="4" id="KW-0862">Zinc</keyword>
<evidence type="ECO:0000256" key="4">
    <source>
        <dbReference type="PROSITE-ProRule" id="PRU00236"/>
    </source>
</evidence>
<proteinExistence type="predicted"/>
<protein>
    <recommendedName>
        <fullName evidence="1">protein acetyllysine N-acetyltransferase</fullName>
        <ecNumber evidence="1">2.3.1.286</ecNumber>
    </recommendedName>
</protein>
<dbReference type="PROSITE" id="PS50305">
    <property type="entry name" value="SIRTUIN"/>
    <property type="match status" value="1"/>
</dbReference>
<dbReference type="Gene3D" id="3.40.50.1220">
    <property type="entry name" value="TPP-binding domain"/>
    <property type="match status" value="1"/>
</dbReference>
<dbReference type="InterPro" id="IPR026590">
    <property type="entry name" value="Ssirtuin_cat_dom"/>
</dbReference>
<dbReference type="Gene3D" id="3.30.1600.10">
    <property type="entry name" value="SIR2/SIRT2 'Small Domain"/>
    <property type="match status" value="1"/>
</dbReference>
<dbReference type="PANTHER" id="PTHR11085:SF10">
    <property type="entry name" value="NAD-DEPENDENT PROTEIN DEACYLASE SIRTUIN-5, MITOCHONDRIAL-RELATED"/>
    <property type="match status" value="1"/>
</dbReference>
<dbReference type="PANTHER" id="PTHR11085">
    <property type="entry name" value="NAD-DEPENDENT PROTEIN DEACYLASE SIRTUIN-5, MITOCHONDRIAL-RELATED"/>
    <property type="match status" value="1"/>
</dbReference>
<dbReference type="GO" id="GO:0046872">
    <property type="term" value="F:metal ion binding"/>
    <property type="evidence" value="ECO:0007669"/>
    <property type="project" value="UniProtKB-KW"/>
</dbReference>
<dbReference type="Pfam" id="PF02146">
    <property type="entry name" value="SIR2"/>
    <property type="match status" value="1"/>
</dbReference>
<dbReference type="InterPro" id="IPR050134">
    <property type="entry name" value="NAD-dep_sirtuin_deacylases"/>
</dbReference>
<dbReference type="STRING" id="1601833.SAMN05518684_11169"/>
<dbReference type="EC" id="2.3.1.286" evidence="1"/>
<reference evidence="7" key="1">
    <citation type="submission" date="2016-10" db="EMBL/GenBank/DDBJ databases">
        <authorList>
            <person name="Varghese N."/>
            <person name="Submissions S."/>
        </authorList>
    </citation>
    <scope>NUCLEOTIDE SEQUENCE [LARGE SCALE GENOMIC DNA]</scope>
    <source>
        <strain evidence="7">S9</strain>
    </source>
</reference>